<dbReference type="EMBL" id="PQFF01000218">
    <property type="protein sequence ID" value="RHZ72856.1"/>
    <property type="molecule type" value="Genomic_DNA"/>
</dbReference>
<dbReference type="InterPro" id="IPR036691">
    <property type="entry name" value="Endo/exonu/phosph_ase_sf"/>
</dbReference>
<evidence type="ECO:0000313" key="2">
    <source>
        <dbReference type="EMBL" id="RHZ72856.1"/>
    </source>
</evidence>
<feature type="region of interest" description="Disordered" evidence="1">
    <location>
        <begin position="1"/>
        <end position="91"/>
    </location>
</feature>
<evidence type="ECO:0008006" key="4">
    <source>
        <dbReference type="Google" id="ProtNLM"/>
    </source>
</evidence>
<dbReference type="OrthoDB" id="2430179at2759"/>
<reference evidence="2 3" key="1">
    <citation type="submission" date="2018-08" db="EMBL/GenBank/DDBJ databases">
        <title>Genome and evolution of the arbuscular mycorrhizal fungus Diversispora epigaea (formerly Glomus versiforme) and its bacterial endosymbionts.</title>
        <authorList>
            <person name="Sun X."/>
            <person name="Fei Z."/>
            <person name="Harrison M."/>
        </authorList>
    </citation>
    <scope>NUCLEOTIDE SEQUENCE [LARGE SCALE GENOMIC DNA]</scope>
    <source>
        <strain evidence="2 3">IT104</strain>
    </source>
</reference>
<accession>A0A397IGF0</accession>
<feature type="compositionally biased region" description="Basic and acidic residues" evidence="1">
    <location>
        <begin position="29"/>
        <end position="47"/>
    </location>
</feature>
<dbReference type="Gene3D" id="3.60.10.10">
    <property type="entry name" value="Endonuclease/exonuclease/phosphatase"/>
    <property type="match status" value="1"/>
</dbReference>
<dbReference type="AlphaFoldDB" id="A0A397IGF0"/>
<dbReference type="STRING" id="1348612.A0A397IGF0"/>
<gene>
    <name evidence="2" type="ORF">Glove_236g35</name>
</gene>
<proteinExistence type="predicted"/>
<comment type="caution">
    <text evidence="2">The sequence shown here is derived from an EMBL/GenBank/DDBJ whole genome shotgun (WGS) entry which is preliminary data.</text>
</comment>
<feature type="compositionally biased region" description="Low complexity" evidence="1">
    <location>
        <begin position="73"/>
        <end position="82"/>
    </location>
</feature>
<keyword evidence="3" id="KW-1185">Reference proteome</keyword>
<dbReference type="SUPFAM" id="SSF56219">
    <property type="entry name" value="DNase I-like"/>
    <property type="match status" value="1"/>
</dbReference>
<name>A0A397IGF0_9GLOM</name>
<evidence type="ECO:0000256" key="1">
    <source>
        <dbReference type="SAM" id="MobiDB-lite"/>
    </source>
</evidence>
<protein>
    <recommendedName>
        <fullName evidence="4">Endonuclease/exonuclease/phosphatase domain-containing protein</fullName>
    </recommendedName>
</protein>
<feature type="compositionally biased region" description="Polar residues" evidence="1">
    <location>
        <begin position="48"/>
        <end position="63"/>
    </location>
</feature>
<sequence length="648" mass="75600">MKKLSRNFKESNKGGYGPSINSEISSESTNKEDSGKLSIDSTHEDYIHTQTVAETETSLPTDQKSNKGGYGPSINSEISSESTNKEDSGKLSIDSTHEDYIHTQTVAETETSLPTDQITQNINGLNDKLKQTEWWDYCTKKQFDIIFLTETRLKRQNTKGTFLENKLHTKQHNLPYYECFWSSDANNSRKAGVGGKITFHIIGIYEHANKIERATSGKALTSWKHHAAIILGDFNGVVNPTLDRINSKLRKTETRTLETIISKGFQDCYRLMKGKKCEFTFTNKDQNHNRKAISRLDQIWITMNQAEHDHDAMAINLSNQKYTKNRQYNKNRTTTKQWEDFEEAMEQYTGHYTNEENSTEQEINSQWSFIKCGIISKGREYLTKAKEPYNQMLFNWHKHPSYGTMRLLRKICKLENLVIITQQATGKQRSKFLQLIASAQDKQPDLLQKFPDQTNRIEQISWFQDTYSLLTKTRKLVTTEIKKEQLQQIRKWIKDREQNLKENPKRMINNPEQIKKQVRIHLQNWPQNGKTLPENINEFWTNQYMPQSSINDNVFDTVIQPITLDFFNNILRTGHTPTEWSFSNVILILKPKDWEGQLEIMRPITLIETARKLFTKIINLRLATTLSENNILNHSNYHWSNKQKSESY</sequence>
<evidence type="ECO:0000313" key="3">
    <source>
        <dbReference type="Proteomes" id="UP000266861"/>
    </source>
</evidence>
<dbReference type="Proteomes" id="UP000266861">
    <property type="component" value="Unassembled WGS sequence"/>
</dbReference>
<feature type="compositionally biased region" description="Low complexity" evidence="1">
    <location>
        <begin position="19"/>
        <end position="28"/>
    </location>
</feature>
<organism evidence="2 3">
    <name type="scientific">Diversispora epigaea</name>
    <dbReference type="NCBI Taxonomy" id="1348612"/>
    <lineage>
        <taxon>Eukaryota</taxon>
        <taxon>Fungi</taxon>
        <taxon>Fungi incertae sedis</taxon>
        <taxon>Mucoromycota</taxon>
        <taxon>Glomeromycotina</taxon>
        <taxon>Glomeromycetes</taxon>
        <taxon>Diversisporales</taxon>
        <taxon>Diversisporaceae</taxon>
        <taxon>Diversispora</taxon>
    </lineage>
</organism>